<evidence type="ECO:0000256" key="4">
    <source>
        <dbReference type="ARBA" id="ARBA00022725"/>
    </source>
</evidence>
<dbReference type="GO" id="GO:0007165">
    <property type="term" value="P:signal transduction"/>
    <property type="evidence" value="ECO:0007669"/>
    <property type="project" value="UniProtKB-KW"/>
</dbReference>
<dbReference type="Pfam" id="PF02949">
    <property type="entry name" value="7tm_6"/>
    <property type="match status" value="1"/>
</dbReference>
<keyword evidence="3 9" id="KW-0812">Transmembrane</keyword>
<dbReference type="KEGG" id="tnl:113494720"/>
<evidence type="ECO:0000256" key="9">
    <source>
        <dbReference type="SAM" id="Phobius"/>
    </source>
</evidence>
<dbReference type="PANTHER" id="PTHR21137:SF44">
    <property type="entry name" value="ODORANT RECEPTOR 13A-RELATED"/>
    <property type="match status" value="1"/>
</dbReference>
<comment type="subcellular location">
    <subcellularLocation>
        <location evidence="1">Membrane</location>
        <topology evidence="1">Multi-pass membrane protein</topology>
    </subcellularLocation>
</comment>
<evidence type="ECO:0000256" key="5">
    <source>
        <dbReference type="ARBA" id="ARBA00022989"/>
    </source>
</evidence>
<reference evidence="11" key="1">
    <citation type="submission" date="2025-08" db="UniProtKB">
        <authorList>
            <consortium name="RefSeq"/>
        </authorList>
    </citation>
    <scope>IDENTIFICATION</scope>
</reference>
<dbReference type="OrthoDB" id="8122539at2759"/>
<keyword evidence="7" id="KW-0675">Receptor</keyword>
<feature type="transmembrane region" description="Helical" evidence="9">
    <location>
        <begin position="138"/>
        <end position="164"/>
    </location>
</feature>
<dbReference type="InterPro" id="IPR004117">
    <property type="entry name" value="7tm6_olfct_rcpt"/>
</dbReference>
<proteinExistence type="predicted"/>
<dbReference type="Proteomes" id="UP000322000">
    <property type="component" value="Chromosome 6"/>
</dbReference>
<evidence type="ECO:0000256" key="1">
    <source>
        <dbReference type="ARBA" id="ARBA00004141"/>
    </source>
</evidence>
<evidence type="ECO:0000256" key="3">
    <source>
        <dbReference type="ARBA" id="ARBA00022692"/>
    </source>
</evidence>
<keyword evidence="10" id="KW-1185">Reference proteome</keyword>
<keyword evidence="4" id="KW-0552">Olfaction</keyword>
<dbReference type="GO" id="GO:0005549">
    <property type="term" value="F:odorant binding"/>
    <property type="evidence" value="ECO:0007669"/>
    <property type="project" value="InterPro"/>
</dbReference>
<dbReference type="AlphaFoldDB" id="A0A7E5VL94"/>
<dbReference type="GO" id="GO:0005886">
    <property type="term" value="C:plasma membrane"/>
    <property type="evidence" value="ECO:0007669"/>
    <property type="project" value="TreeGrafter"/>
</dbReference>
<evidence type="ECO:0000313" key="10">
    <source>
        <dbReference type="Proteomes" id="UP000322000"/>
    </source>
</evidence>
<dbReference type="RefSeq" id="XP_026728956.1">
    <property type="nucleotide sequence ID" value="XM_026873155.1"/>
</dbReference>
<gene>
    <name evidence="11" type="primary">LOC113494720</name>
</gene>
<keyword evidence="8" id="KW-0807">Transducer</keyword>
<keyword evidence="2" id="KW-0716">Sensory transduction</keyword>
<protein>
    <submittedName>
        <fullName evidence="11">Odorant receptor 4-like</fullName>
    </submittedName>
</protein>
<keyword evidence="6 9" id="KW-0472">Membrane</keyword>
<dbReference type="PANTHER" id="PTHR21137">
    <property type="entry name" value="ODORANT RECEPTOR"/>
    <property type="match status" value="1"/>
</dbReference>
<evidence type="ECO:0000256" key="7">
    <source>
        <dbReference type="ARBA" id="ARBA00023170"/>
    </source>
</evidence>
<sequence>MSGEEVPLILPFFYWFPFDEFKRGYYEVILIAQTWHGLITIWFMLCGDLLFCIFLSHITTQFDLLAVRIRRLVYVPLDKQLIDTYPLAEYSTAYVRKNKESIDTFSEQEWEQKHQSELANIIVRHRALVRLSGDVEDMFSFALLVNFFNSSIIICFCGFCCVIVEKWNEMVYKSFLTTALSQTWLLCWYGQRLLESSEGVSDAIYDSGWYKSTQKIKSSLLIMLHRAQKNVHVTTYGFSIISLASYTTIIKTSWSYFTLLLNIYKK</sequence>
<evidence type="ECO:0000313" key="11">
    <source>
        <dbReference type="RefSeq" id="XP_026728956.1"/>
    </source>
</evidence>
<keyword evidence="5 9" id="KW-1133">Transmembrane helix</keyword>
<dbReference type="InParanoid" id="A0A7E5VL94"/>
<evidence type="ECO:0000256" key="2">
    <source>
        <dbReference type="ARBA" id="ARBA00022606"/>
    </source>
</evidence>
<accession>A0A7E5VL94</accession>
<dbReference type="GeneID" id="113494720"/>
<evidence type="ECO:0000256" key="8">
    <source>
        <dbReference type="ARBA" id="ARBA00023224"/>
    </source>
</evidence>
<organism evidence="10 11">
    <name type="scientific">Trichoplusia ni</name>
    <name type="common">Cabbage looper</name>
    <dbReference type="NCBI Taxonomy" id="7111"/>
    <lineage>
        <taxon>Eukaryota</taxon>
        <taxon>Metazoa</taxon>
        <taxon>Ecdysozoa</taxon>
        <taxon>Arthropoda</taxon>
        <taxon>Hexapoda</taxon>
        <taxon>Insecta</taxon>
        <taxon>Pterygota</taxon>
        <taxon>Neoptera</taxon>
        <taxon>Endopterygota</taxon>
        <taxon>Lepidoptera</taxon>
        <taxon>Glossata</taxon>
        <taxon>Ditrysia</taxon>
        <taxon>Noctuoidea</taxon>
        <taxon>Noctuidae</taxon>
        <taxon>Plusiinae</taxon>
        <taxon>Trichoplusia</taxon>
    </lineage>
</organism>
<feature type="transmembrane region" description="Helical" evidence="9">
    <location>
        <begin position="38"/>
        <end position="58"/>
    </location>
</feature>
<evidence type="ECO:0000256" key="6">
    <source>
        <dbReference type="ARBA" id="ARBA00023136"/>
    </source>
</evidence>
<name>A0A7E5VL94_TRINI</name>
<dbReference type="GO" id="GO:0004984">
    <property type="term" value="F:olfactory receptor activity"/>
    <property type="evidence" value="ECO:0007669"/>
    <property type="project" value="InterPro"/>
</dbReference>